<accession>A0A1F8A6Y7</accession>
<evidence type="ECO:0000256" key="1">
    <source>
        <dbReference type="ARBA" id="ARBA00001974"/>
    </source>
</evidence>
<dbReference type="RefSeq" id="XP_022391198.1">
    <property type="nucleotide sequence ID" value="XM_022529685.1"/>
</dbReference>
<evidence type="ECO:0000256" key="3">
    <source>
        <dbReference type="ARBA" id="ARBA00022630"/>
    </source>
</evidence>
<evidence type="ECO:0000313" key="6">
    <source>
        <dbReference type="EMBL" id="OGM47481.1"/>
    </source>
</evidence>
<dbReference type="STRING" id="109264.A0A1F8A6Y7"/>
<dbReference type="InterPro" id="IPR036188">
    <property type="entry name" value="FAD/NAD-bd_sf"/>
</dbReference>
<keyword evidence="4" id="KW-0274">FAD</keyword>
<organism evidence="6 7">
    <name type="scientific">Aspergillus bombycis</name>
    <dbReference type="NCBI Taxonomy" id="109264"/>
    <lineage>
        <taxon>Eukaryota</taxon>
        <taxon>Fungi</taxon>
        <taxon>Dikarya</taxon>
        <taxon>Ascomycota</taxon>
        <taxon>Pezizomycotina</taxon>
        <taxon>Eurotiomycetes</taxon>
        <taxon>Eurotiomycetidae</taxon>
        <taxon>Eurotiales</taxon>
        <taxon>Aspergillaceae</taxon>
        <taxon>Aspergillus</taxon>
    </lineage>
</organism>
<dbReference type="GO" id="GO:0050661">
    <property type="term" value="F:NADP binding"/>
    <property type="evidence" value="ECO:0007669"/>
    <property type="project" value="InterPro"/>
</dbReference>
<comment type="cofactor">
    <cofactor evidence="1">
        <name>FAD</name>
        <dbReference type="ChEBI" id="CHEBI:57692"/>
    </cofactor>
</comment>
<comment type="similarity">
    <text evidence="2">Belongs to the FAD-binding monooxygenase family.</text>
</comment>
<keyword evidence="7" id="KW-1185">Reference proteome</keyword>
<keyword evidence="3" id="KW-0285">Flavoprotein</keyword>
<reference evidence="6 7" key="1">
    <citation type="journal article" date="2016" name="Genome Biol. Evol.">
        <title>Draft genome sequence of an aflatoxigenic Aspergillus species, A. bombycis.</title>
        <authorList>
            <person name="Moore G.G."/>
            <person name="Mack B.M."/>
            <person name="Beltz S.B."/>
            <person name="Gilbert M.K."/>
        </authorList>
    </citation>
    <scope>NUCLEOTIDE SEQUENCE [LARGE SCALE GENOMIC DNA]</scope>
    <source>
        <strain evidence="7">NRRL 26010</strain>
    </source>
</reference>
<proteinExistence type="inferred from homology"/>
<dbReference type="Gene3D" id="3.50.50.60">
    <property type="entry name" value="FAD/NAD(P)-binding domain"/>
    <property type="match status" value="2"/>
</dbReference>
<evidence type="ECO:0000256" key="5">
    <source>
        <dbReference type="ARBA" id="ARBA00023002"/>
    </source>
</evidence>
<dbReference type="EMBL" id="LYCR01000023">
    <property type="protein sequence ID" value="OGM47481.1"/>
    <property type="molecule type" value="Genomic_DNA"/>
</dbReference>
<sequence>MMSKADYSQPGSTGYEINRDLTWMDPANRPLRVVTIGTGISGILMAYQMQKQCANVEHVLYEKNADVGGTWLENRYPMAGCDVPSHAYTYPFAPNPDWPRYFSYAPDIWGYLDRVCKVFDLRRYMVFHTEVVGCYWNEDRGEWTVRLRQHTGGSEPREFEDHCHVLIHATGVFNNPQWPQIPGLHDRFQGRVIHTARWPDDYQESQWKNDRVAVIGSGASSIQTVPGMQPTAKHLDVFVRTGVWFGVLAGNTGSQTKEYTPTERDEFRRNPAALVAHAKAIEDQVNGTWGAFYTGSKGQAMASAFFRQRTANLIKDEQLREGLDPSFAFGCRRITPGDPYMEAIQKENVNVHFTPVVSCTEKGVVGGDGVECQVDTVVCATGFDASYLPRFPIVGRDGVDLREKWKECPNSYLGLAVPEMPNFFTFIGPTWPIQNGSVIGPLQAVSNYVVQWIQKAQNENLRSWAPRQDRTDQFNDHVQEWVKHTVWKDECRSWYKNNETGRVNAIWPGSSLHYQQVIDQPRYEDFDIRSFHQNPWACLGMGWTTQDRKGPKEADVSPHLGLQEIDPKWYEEVGGNPRILQEQLEGREAAIALHSSKGSKSWSAMAAKWTPVVLLGWALVRFT</sequence>
<dbReference type="OrthoDB" id="74360at2759"/>
<evidence type="ECO:0000256" key="2">
    <source>
        <dbReference type="ARBA" id="ARBA00010139"/>
    </source>
</evidence>
<dbReference type="GO" id="GO:0050660">
    <property type="term" value="F:flavin adenine dinucleotide binding"/>
    <property type="evidence" value="ECO:0007669"/>
    <property type="project" value="InterPro"/>
</dbReference>
<dbReference type="SUPFAM" id="SSF51905">
    <property type="entry name" value="FAD/NAD(P)-binding domain"/>
    <property type="match status" value="3"/>
</dbReference>
<dbReference type="Proteomes" id="UP000179179">
    <property type="component" value="Unassembled WGS sequence"/>
</dbReference>
<gene>
    <name evidence="6" type="ORF">ABOM_002555</name>
</gene>
<evidence type="ECO:0000313" key="7">
    <source>
        <dbReference type="Proteomes" id="UP000179179"/>
    </source>
</evidence>
<dbReference type="InterPro" id="IPR020946">
    <property type="entry name" value="Flavin_mOase-like"/>
</dbReference>
<comment type="caution">
    <text evidence="6">The sequence shown here is derived from an EMBL/GenBank/DDBJ whole genome shotgun (WGS) entry which is preliminary data.</text>
</comment>
<protein>
    <submittedName>
        <fullName evidence="6">Sterigmatocystin biosynthesis monooxygenase stcW</fullName>
    </submittedName>
</protein>
<evidence type="ECO:0000256" key="4">
    <source>
        <dbReference type="ARBA" id="ARBA00022827"/>
    </source>
</evidence>
<dbReference type="Pfam" id="PF00743">
    <property type="entry name" value="FMO-like"/>
    <property type="match status" value="1"/>
</dbReference>
<dbReference type="GeneID" id="34445945"/>
<dbReference type="InterPro" id="IPR051209">
    <property type="entry name" value="FAD-bind_Monooxygenase_sf"/>
</dbReference>
<keyword evidence="6" id="KW-0503">Monooxygenase</keyword>
<name>A0A1F8A6Y7_9EURO</name>
<dbReference type="AlphaFoldDB" id="A0A1F8A6Y7"/>
<dbReference type="GO" id="GO:0004499">
    <property type="term" value="F:N,N-dimethylaniline monooxygenase activity"/>
    <property type="evidence" value="ECO:0007669"/>
    <property type="project" value="InterPro"/>
</dbReference>
<dbReference type="PANTHER" id="PTHR42877">
    <property type="entry name" value="L-ORNITHINE N(5)-MONOOXYGENASE-RELATED"/>
    <property type="match status" value="1"/>
</dbReference>
<dbReference type="PANTHER" id="PTHR42877:SF1">
    <property type="entry name" value="FAD-BINDING MONOOXYGENASE STCW"/>
    <property type="match status" value="1"/>
</dbReference>
<keyword evidence="5" id="KW-0560">Oxidoreductase</keyword>